<dbReference type="AlphaFoldDB" id="A0AAW3WKT0"/>
<gene>
    <name evidence="2" type="ORF">H8J20_04440</name>
</gene>
<sequence>MFYVFSTLSTDVDYTIYGEAVNDMPTIERQITIKGGANVATKNLITPKGVMTTVEDADFELLSAHPVFIMHEKNGFVTVEQKAHDPEKVATNMEARDNSAPLTDGDFAEGEAPAGSKGTKKK</sequence>
<dbReference type="RefSeq" id="WP_179252075.1">
    <property type="nucleotide sequence ID" value="NZ_JACBIV010000004.1"/>
</dbReference>
<evidence type="ECO:0000256" key="1">
    <source>
        <dbReference type="SAM" id="MobiDB-lite"/>
    </source>
</evidence>
<organism evidence="2 3">
    <name type="scientific">Serratia fonticola</name>
    <dbReference type="NCBI Taxonomy" id="47917"/>
    <lineage>
        <taxon>Bacteria</taxon>
        <taxon>Pseudomonadati</taxon>
        <taxon>Pseudomonadota</taxon>
        <taxon>Gammaproteobacteria</taxon>
        <taxon>Enterobacterales</taxon>
        <taxon>Yersiniaceae</taxon>
        <taxon>Serratia</taxon>
    </lineage>
</organism>
<comment type="caution">
    <text evidence="2">The sequence shown here is derived from an EMBL/GenBank/DDBJ whole genome shotgun (WGS) entry which is preliminary data.</text>
</comment>
<evidence type="ECO:0000313" key="3">
    <source>
        <dbReference type="Proteomes" id="UP000659084"/>
    </source>
</evidence>
<protein>
    <submittedName>
        <fullName evidence="2">Uncharacterized protein</fullName>
    </submittedName>
</protein>
<evidence type="ECO:0000313" key="2">
    <source>
        <dbReference type="EMBL" id="MBC3211381.1"/>
    </source>
</evidence>
<name>A0AAW3WKT0_SERFO</name>
<feature type="region of interest" description="Disordered" evidence="1">
    <location>
        <begin position="91"/>
        <end position="122"/>
    </location>
</feature>
<dbReference type="Proteomes" id="UP000659084">
    <property type="component" value="Unassembled WGS sequence"/>
</dbReference>
<proteinExistence type="predicted"/>
<dbReference type="EMBL" id="JACNYO010000003">
    <property type="protein sequence ID" value="MBC3211381.1"/>
    <property type="molecule type" value="Genomic_DNA"/>
</dbReference>
<reference evidence="2" key="1">
    <citation type="submission" date="2020-08" db="EMBL/GenBank/DDBJ databases">
        <title>Food and environmental bacterial isolates.</title>
        <authorList>
            <person name="Richter L."/>
            <person name="Du Plessis E.M."/>
            <person name="Duvenage S."/>
            <person name="Allam M."/>
            <person name="Korsten L."/>
        </authorList>
    </citation>
    <scope>NUCLEOTIDE SEQUENCE</scope>
    <source>
        <strain evidence="2">UPMP2127</strain>
    </source>
</reference>
<accession>A0AAW3WKT0</accession>